<dbReference type="AlphaFoldDB" id="X1HAD9"/>
<name>X1HAD9_9ZZZZ</name>
<gene>
    <name evidence="1" type="ORF">S03H2_50662</name>
</gene>
<organism evidence="1">
    <name type="scientific">marine sediment metagenome</name>
    <dbReference type="NCBI Taxonomy" id="412755"/>
    <lineage>
        <taxon>unclassified sequences</taxon>
        <taxon>metagenomes</taxon>
        <taxon>ecological metagenomes</taxon>
    </lineage>
</organism>
<sequence length="130" mass="14534">MMWCVAIYPYVKNIGVYNCPSLGRTSIVAWGHWNGERTNYRPKYAMSLSIDGLAQAGIEFPAETVLIGDGTMPWARHYYYNGVGWDARHNQGANFGIVDGHAKWYGIPDCLAGEMVTGQLYDIPGLRFLP</sequence>
<comment type="caution">
    <text evidence="1">The sequence shown here is derived from an EMBL/GenBank/DDBJ whole genome shotgun (WGS) entry which is preliminary data.</text>
</comment>
<accession>X1HAD9</accession>
<dbReference type="EMBL" id="BARU01032098">
    <property type="protein sequence ID" value="GAH67156.1"/>
    <property type="molecule type" value="Genomic_DNA"/>
</dbReference>
<dbReference type="InterPro" id="IPR027558">
    <property type="entry name" value="Pre_pil_HX9DG_C"/>
</dbReference>
<evidence type="ECO:0000313" key="1">
    <source>
        <dbReference type="EMBL" id="GAH67156.1"/>
    </source>
</evidence>
<reference evidence="1" key="1">
    <citation type="journal article" date="2014" name="Front. Microbiol.">
        <title>High frequency of phylogenetically diverse reductive dehalogenase-homologous genes in deep subseafloor sedimentary metagenomes.</title>
        <authorList>
            <person name="Kawai M."/>
            <person name="Futagami T."/>
            <person name="Toyoda A."/>
            <person name="Takaki Y."/>
            <person name="Nishi S."/>
            <person name="Hori S."/>
            <person name="Arai W."/>
            <person name="Tsubouchi T."/>
            <person name="Morono Y."/>
            <person name="Uchiyama I."/>
            <person name="Ito T."/>
            <person name="Fujiyama A."/>
            <person name="Inagaki F."/>
            <person name="Takami H."/>
        </authorList>
    </citation>
    <scope>NUCLEOTIDE SEQUENCE</scope>
    <source>
        <strain evidence="1">Expedition CK06-06</strain>
    </source>
</reference>
<proteinExistence type="predicted"/>
<protein>
    <recommendedName>
        <fullName evidence="2">DUF1559 domain-containing protein</fullName>
    </recommendedName>
</protein>
<evidence type="ECO:0008006" key="2">
    <source>
        <dbReference type="Google" id="ProtNLM"/>
    </source>
</evidence>
<dbReference type="NCBIfam" id="TIGR04294">
    <property type="entry name" value="pre_pil_HX9DG"/>
    <property type="match status" value="1"/>
</dbReference>